<feature type="region of interest" description="Disordered" evidence="1">
    <location>
        <begin position="1"/>
        <end position="42"/>
    </location>
</feature>
<evidence type="ECO:0000313" key="3">
    <source>
        <dbReference type="Proteomes" id="UP000324222"/>
    </source>
</evidence>
<keyword evidence="3" id="KW-1185">Reference proteome</keyword>
<accession>A0A5B7FEW9</accession>
<comment type="caution">
    <text evidence="2">The sequence shown here is derived from an EMBL/GenBank/DDBJ whole genome shotgun (WGS) entry which is preliminary data.</text>
</comment>
<feature type="region of interest" description="Disordered" evidence="1">
    <location>
        <begin position="79"/>
        <end position="131"/>
    </location>
</feature>
<dbReference type="AlphaFoldDB" id="A0A5B7FEW9"/>
<dbReference type="Proteomes" id="UP000324222">
    <property type="component" value="Unassembled WGS sequence"/>
</dbReference>
<feature type="compositionally biased region" description="Polar residues" evidence="1">
    <location>
        <begin position="102"/>
        <end position="131"/>
    </location>
</feature>
<protein>
    <submittedName>
        <fullName evidence="2">Uncharacterized protein</fullName>
    </submittedName>
</protein>
<organism evidence="2 3">
    <name type="scientific">Portunus trituberculatus</name>
    <name type="common">Swimming crab</name>
    <name type="synonym">Neptunus trituberculatus</name>
    <dbReference type="NCBI Taxonomy" id="210409"/>
    <lineage>
        <taxon>Eukaryota</taxon>
        <taxon>Metazoa</taxon>
        <taxon>Ecdysozoa</taxon>
        <taxon>Arthropoda</taxon>
        <taxon>Crustacea</taxon>
        <taxon>Multicrustacea</taxon>
        <taxon>Malacostraca</taxon>
        <taxon>Eumalacostraca</taxon>
        <taxon>Eucarida</taxon>
        <taxon>Decapoda</taxon>
        <taxon>Pleocyemata</taxon>
        <taxon>Brachyura</taxon>
        <taxon>Eubrachyura</taxon>
        <taxon>Portunoidea</taxon>
        <taxon>Portunidae</taxon>
        <taxon>Portuninae</taxon>
        <taxon>Portunus</taxon>
    </lineage>
</organism>
<dbReference type="EMBL" id="VSRR010005872">
    <property type="protein sequence ID" value="MPC43538.1"/>
    <property type="molecule type" value="Genomic_DNA"/>
</dbReference>
<proteinExistence type="predicted"/>
<gene>
    <name evidence="2" type="ORF">E2C01_037187</name>
</gene>
<dbReference type="OrthoDB" id="411646at2759"/>
<name>A0A5B7FEW9_PORTR</name>
<sequence length="131" mass="14069">MAATPITPAIHTGDGRSADVLDQEEREGGGRGRGGVANEGLKVSAEVESRFEAKGASRSIGDITALDLQLHQLTQQIQLSTQAHSETHLTKRNSAGRRSDRTSMSPTQDSGKVQSFSGFSFRPKSTSKMER</sequence>
<evidence type="ECO:0000313" key="2">
    <source>
        <dbReference type="EMBL" id="MPC43538.1"/>
    </source>
</evidence>
<evidence type="ECO:0000256" key="1">
    <source>
        <dbReference type="SAM" id="MobiDB-lite"/>
    </source>
</evidence>
<reference evidence="2 3" key="1">
    <citation type="submission" date="2019-05" db="EMBL/GenBank/DDBJ databases">
        <title>Another draft genome of Portunus trituberculatus and its Hox gene families provides insights of decapod evolution.</title>
        <authorList>
            <person name="Jeong J.-H."/>
            <person name="Song I."/>
            <person name="Kim S."/>
            <person name="Choi T."/>
            <person name="Kim D."/>
            <person name="Ryu S."/>
            <person name="Kim W."/>
        </authorList>
    </citation>
    <scope>NUCLEOTIDE SEQUENCE [LARGE SCALE GENOMIC DNA]</scope>
    <source>
        <tissue evidence="2">Muscle</tissue>
    </source>
</reference>